<dbReference type="OrthoDB" id="9797028at2"/>
<feature type="transmembrane region" description="Helical" evidence="6">
    <location>
        <begin position="134"/>
        <end position="158"/>
    </location>
</feature>
<accession>A0A2S7ILA3</accession>
<name>A0A2S7ILA3_9BACT</name>
<evidence type="ECO:0000256" key="6">
    <source>
        <dbReference type="SAM" id="Phobius"/>
    </source>
</evidence>
<evidence type="ECO:0000313" key="7">
    <source>
        <dbReference type="EMBL" id="PQA58340.1"/>
    </source>
</evidence>
<evidence type="ECO:0000256" key="3">
    <source>
        <dbReference type="ARBA" id="ARBA00022692"/>
    </source>
</evidence>
<dbReference type="PANTHER" id="PTHR30213:SF1">
    <property type="entry name" value="INNER MEMBRANE PROTEIN YHJD"/>
    <property type="match status" value="1"/>
</dbReference>
<keyword evidence="4 6" id="KW-1133">Transmembrane helix</keyword>
<dbReference type="Proteomes" id="UP000239590">
    <property type="component" value="Unassembled WGS sequence"/>
</dbReference>
<dbReference type="GO" id="GO:0005886">
    <property type="term" value="C:plasma membrane"/>
    <property type="evidence" value="ECO:0007669"/>
    <property type="project" value="UniProtKB-SubCell"/>
</dbReference>
<evidence type="ECO:0000256" key="4">
    <source>
        <dbReference type="ARBA" id="ARBA00022989"/>
    </source>
</evidence>
<evidence type="ECO:0000313" key="8">
    <source>
        <dbReference type="Proteomes" id="UP000239590"/>
    </source>
</evidence>
<dbReference type="Pfam" id="PF03631">
    <property type="entry name" value="Virul_fac_BrkB"/>
    <property type="match status" value="1"/>
</dbReference>
<dbReference type="PANTHER" id="PTHR30213">
    <property type="entry name" value="INNER MEMBRANE PROTEIN YHJD"/>
    <property type="match status" value="1"/>
</dbReference>
<organism evidence="7 8">
    <name type="scientific">Siphonobacter curvatus</name>
    <dbReference type="NCBI Taxonomy" id="2094562"/>
    <lineage>
        <taxon>Bacteria</taxon>
        <taxon>Pseudomonadati</taxon>
        <taxon>Bacteroidota</taxon>
        <taxon>Cytophagia</taxon>
        <taxon>Cytophagales</taxon>
        <taxon>Cytophagaceae</taxon>
        <taxon>Siphonobacter</taxon>
    </lineage>
</organism>
<evidence type="ECO:0000256" key="1">
    <source>
        <dbReference type="ARBA" id="ARBA00004651"/>
    </source>
</evidence>
<dbReference type="PIRSF" id="PIRSF035875">
    <property type="entry name" value="RNase_BN"/>
    <property type="match status" value="1"/>
</dbReference>
<keyword evidence="5 6" id="KW-0472">Membrane</keyword>
<protein>
    <submittedName>
        <fullName evidence="7">Ribonuclease BN</fullName>
    </submittedName>
</protein>
<comment type="subcellular location">
    <subcellularLocation>
        <location evidence="1">Cell membrane</location>
        <topology evidence="1">Multi-pass membrane protein</topology>
    </subcellularLocation>
</comment>
<keyword evidence="2" id="KW-1003">Cell membrane</keyword>
<feature type="transmembrane region" description="Helical" evidence="6">
    <location>
        <begin position="93"/>
        <end position="113"/>
    </location>
</feature>
<dbReference type="EMBL" id="PTRA01000001">
    <property type="protein sequence ID" value="PQA58340.1"/>
    <property type="molecule type" value="Genomic_DNA"/>
</dbReference>
<dbReference type="AlphaFoldDB" id="A0A2S7ILA3"/>
<dbReference type="NCBIfam" id="TIGR00765">
    <property type="entry name" value="yihY_not_rbn"/>
    <property type="match status" value="1"/>
</dbReference>
<feature type="transmembrane region" description="Helical" evidence="6">
    <location>
        <begin position="178"/>
        <end position="203"/>
    </location>
</feature>
<evidence type="ECO:0000256" key="5">
    <source>
        <dbReference type="ARBA" id="ARBA00023136"/>
    </source>
</evidence>
<evidence type="ECO:0000256" key="2">
    <source>
        <dbReference type="ARBA" id="ARBA00022475"/>
    </source>
</evidence>
<feature type="transmembrane region" description="Helical" evidence="6">
    <location>
        <begin position="215"/>
        <end position="236"/>
    </location>
</feature>
<proteinExistence type="predicted"/>
<comment type="caution">
    <text evidence="7">The sequence shown here is derived from an EMBL/GenBank/DDBJ whole genome shotgun (WGS) entry which is preliminary data.</text>
</comment>
<keyword evidence="8" id="KW-1185">Reference proteome</keyword>
<dbReference type="InterPro" id="IPR017039">
    <property type="entry name" value="Virul_fac_BrkB"/>
</dbReference>
<sequence>MNRLKSIANFFAEVYSEFSSDNALKMSASLSYYMIFSLAPMLLVIISLLGIFYGQDAIQGQVFGQIQGLVGKEAALQIQEIIRRAELSNRSPLALTVGIGTLVIGATGVFGEMQDSINRIWSLRAKPKKGWLKLLINRLLSFSLIISMGFILLVSLLLNSLLDVFSSQLERLFNSQMVVVVYIINIAFIFTVITVLFALIFNVLPDGKLYWKDSFVGAGFTAILFMVGKFLIGLYLGQSNLSSTYGSAASLVIILLWVNYSAAILYFGAEFTKVYVKQYGRGIVPKNETVIVYEQEIEPKNLEQGQIPHVNVASLKGYYDRH</sequence>
<feature type="transmembrane region" description="Helical" evidence="6">
    <location>
        <begin position="248"/>
        <end position="269"/>
    </location>
</feature>
<reference evidence="8" key="1">
    <citation type="submission" date="2018-02" db="EMBL/GenBank/DDBJ databases">
        <title>Genome sequencing of Solimonas sp. HR-BB.</title>
        <authorList>
            <person name="Lee Y."/>
            <person name="Jeon C.O."/>
        </authorList>
    </citation>
    <scope>NUCLEOTIDE SEQUENCE [LARGE SCALE GENOMIC DNA]</scope>
    <source>
        <strain evidence="8">HR-U</strain>
    </source>
</reference>
<feature type="transmembrane region" description="Helical" evidence="6">
    <location>
        <begin position="30"/>
        <end position="53"/>
    </location>
</feature>
<keyword evidence="3 6" id="KW-0812">Transmembrane</keyword>
<gene>
    <name evidence="7" type="ORF">C5O19_01295</name>
</gene>
<dbReference type="RefSeq" id="WP_104709565.1">
    <property type="nucleotide sequence ID" value="NZ_PTRA01000001.1"/>
</dbReference>